<evidence type="ECO:0000256" key="4">
    <source>
        <dbReference type="ARBA" id="ARBA00022679"/>
    </source>
</evidence>
<dbReference type="PANTHER" id="PTHR46383">
    <property type="entry name" value="ASPARTATE AMINOTRANSFERASE"/>
    <property type="match status" value="1"/>
</dbReference>
<comment type="similarity">
    <text evidence="2 6">Belongs to the class-I pyridoxal-phosphate-dependent aminotransferase family.</text>
</comment>
<dbReference type="GO" id="GO:0006520">
    <property type="term" value="P:amino acid metabolic process"/>
    <property type="evidence" value="ECO:0007669"/>
    <property type="project" value="InterPro"/>
</dbReference>
<gene>
    <name evidence="8" type="ORF">DFP99_1580</name>
</gene>
<dbReference type="InterPro" id="IPR004838">
    <property type="entry name" value="NHTrfase_class1_PyrdxlP-BS"/>
</dbReference>
<accession>A0A288Q769</accession>
<proteinExistence type="inferred from homology"/>
<sequence>MIQVKPSLVTQANPLVQGTSTNAILAFSNELKTIAGIINLAIGEPDFNTPEHIKQAAIHDVLANDSHYGPYDGTVTLRENAARFLNKHYGTQYEASEIMATVGVTEAIYATFKALLNPGDAVLIPTPNFPQYGIGVTFNGGQVVNVDTSTTGFKLTATDLEVALQTHPQIKAVIITSPGNPTGVVYTESELQTLVAVLRAYDVYVISDEIYSELVYDNRHVSLAALLPEQTILFNGVSKTHAMTGYRIGIIAAPQVIRDQIGVVHQLIVAALPNASVAAAAEAFGAGADDAVTTGMKAEYQKRRDMLVAVLDELHLVYAQPAGAFYLWFKAPESLGDDDWQLARDLAHTQQLGLMPGSAFGDGGAGWLRISYAASTADILEAGQRLRAYFGTLK</sequence>
<dbReference type="GO" id="GO:0008483">
    <property type="term" value="F:transaminase activity"/>
    <property type="evidence" value="ECO:0007669"/>
    <property type="project" value="UniProtKB-KW"/>
</dbReference>
<evidence type="ECO:0000256" key="3">
    <source>
        <dbReference type="ARBA" id="ARBA00022576"/>
    </source>
</evidence>
<dbReference type="CDD" id="cd00609">
    <property type="entry name" value="AAT_like"/>
    <property type="match status" value="1"/>
</dbReference>
<keyword evidence="4 6" id="KW-0808">Transferase</keyword>
<evidence type="ECO:0000256" key="1">
    <source>
        <dbReference type="ARBA" id="ARBA00001933"/>
    </source>
</evidence>
<dbReference type="Gene3D" id="3.40.640.10">
    <property type="entry name" value="Type I PLP-dependent aspartate aminotransferase-like (Major domain)"/>
    <property type="match status" value="1"/>
</dbReference>
<keyword evidence="9" id="KW-1185">Reference proteome</keyword>
<dbReference type="RefSeq" id="WP_070230677.1">
    <property type="nucleotide sequence ID" value="NZ_BJYO01000007.1"/>
</dbReference>
<keyword evidence="5" id="KW-0663">Pyridoxal phosphate</keyword>
<dbReference type="PROSITE" id="PS00105">
    <property type="entry name" value="AA_TRANSFER_CLASS_1"/>
    <property type="match status" value="1"/>
</dbReference>
<evidence type="ECO:0000256" key="2">
    <source>
        <dbReference type="ARBA" id="ARBA00007441"/>
    </source>
</evidence>
<dbReference type="InterPro" id="IPR015421">
    <property type="entry name" value="PyrdxlP-dep_Trfase_major"/>
</dbReference>
<keyword evidence="3 6" id="KW-0032">Aminotransferase</keyword>
<reference evidence="8 9" key="1">
    <citation type="submission" date="2018-07" db="EMBL/GenBank/DDBJ databases">
        <title>Genomic Encyclopedia of Type Strains, Phase III (KMG-III): the genomes of soil and plant-associated and newly described type strains.</title>
        <authorList>
            <person name="Whitman W."/>
        </authorList>
    </citation>
    <scope>NUCLEOTIDE SEQUENCE [LARGE SCALE GENOMIC DNA]</scope>
    <source>
        <strain evidence="8 9">CECT 7031</strain>
    </source>
</reference>
<comment type="caution">
    <text evidence="8">The sequence shown here is derived from an EMBL/GenBank/DDBJ whole genome shotgun (WGS) entry which is preliminary data.</text>
</comment>
<dbReference type="InterPro" id="IPR050596">
    <property type="entry name" value="AspAT/PAT-like"/>
</dbReference>
<feature type="domain" description="Aminotransferase class I/classII large" evidence="7">
    <location>
        <begin position="37"/>
        <end position="378"/>
    </location>
</feature>
<dbReference type="AlphaFoldDB" id="A0A288Q769"/>
<evidence type="ECO:0000313" key="9">
    <source>
        <dbReference type="Proteomes" id="UP000254912"/>
    </source>
</evidence>
<protein>
    <recommendedName>
        <fullName evidence="6">Aminotransferase</fullName>
        <ecNumber evidence="6">2.6.1.-</ecNumber>
    </recommendedName>
</protein>
<dbReference type="GeneID" id="94546700"/>
<evidence type="ECO:0000313" key="8">
    <source>
        <dbReference type="EMBL" id="RDL01109.1"/>
    </source>
</evidence>
<dbReference type="Pfam" id="PF00155">
    <property type="entry name" value="Aminotran_1_2"/>
    <property type="match status" value="1"/>
</dbReference>
<dbReference type="PANTHER" id="PTHR46383:SF1">
    <property type="entry name" value="ASPARTATE AMINOTRANSFERASE"/>
    <property type="match status" value="1"/>
</dbReference>
<dbReference type="KEGG" id="wso:WSWS_01516"/>
<dbReference type="GO" id="GO:0030170">
    <property type="term" value="F:pyridoxal phosphate binding"/>
    <property type="evidence" value="ECO:0007669"/>
    <property type="project" value="InterPro"/>
</dbReference>
<comment type="cofactor">
    <cofactor evidence="1 6">
        <name>pyridoxal 5'-phosphate</name>
        <dbReference type="ChEBI" id="CHEBI:597326"/>
    </cofactor>
</comment>
<evidence type="ECO:0000256" key="6">
    <source>
        <dbReference type="RuleBase" id="RU000481"/>
    </source>
</evidence>
<dbReference type="EMBL" id="QRAS01000005">
    <property type="protein sequence ID" value="RDL01109.1"/>
    <property type="molecule type" value="Genomic_DNA"/>
</dbReference>
<evidence type="ECO:0000259" key="7">
    <source>
        <dbReference type="Pfam" id="PF00155"/>
    </source>
</evidence>
<dbReference type="InterPro" id="IPR015424">
    <property type="entry name" value="PyrdxlP-dep_Trfase"/>
</dbReference>
<dbReference type="SUPFAM" id="SSF53383">
    <property type="entry name" value="PLP-dependent transferases"/>
    <property type="match status" value="1"/>
</dbReference>
<dbReference type="Proteomes" id="UP000254912">
    <property type="component" value="Unassembled WGS sequence"/>
</dbReference>
<organism evidence="8 9">
    <name type="scientific">Weissella soli</name>
    <dbReference type="NCBI Taxonomy" id="155866"/>
    <lineage>
        <taxon>Bacteria</taxon>
        <taxon>Bacillati</taxon>
        <taxon>Bacillota</taxon>
        <taxon>Bacilli</taxon>
        <taxon>Lactobacillales</taxon>
        <taxon>Lactobacillaceae</taxon>
        <taxon>Weissella</taxon>
    </lineage>
</organism>
<name>A0A288Q769_9LACO</name>
<dbReference type="InterPro" id="IPR004839">
    <property type="entry name" value="Aminotransferase_I/II_large"/>
</dbReference>
<dbReference type="EC" id="2.6.1.-" evidence="6"/>
<evidence type="ECO:0000256" key="5">
    <source>
        <dbReference type="ARBA" id="ARBA00022898"/>
    </source>
</evidence>